<protein>
    <submittedName>
        <fullName evidence="1">Uncharacterized protein</fullName>
    </submittedName>
</protein>
<dbReference type="Proteomes" id="UP000315010">
    <property type="component" value="Unassembled WGS sequence"/>
</dbReference>
<sequence length="73" mass="8416">MVTHRMSQRDREIFQPWKITYAGVISNIFLADGCDDESAYAKSELTLPHKVTRHIARGSELQRVRALQREETG</sequence>
<organism evidence="1 2">
    <name type="scientific">Novipirellula herctigrandis</name>
    <dbReference type="NCBI Taxonomy" id="2527986"/>
    <lineage>
        <taxon>Bacteria</taxon>
        <taxon>Pseudomonadati</taxon>
        <taxon>Planctomycetota</taxon>
        <taxon>Planctomycetia</taxon>
        <taxon>Pirellulales</taxon>
        <taxon>Pirellulaceae</taxon>
        <taxon>Novipirellula</taxon>
    </lineage>
</organism>
<reference evidence="1 2" key="1">
    <citation type="submission" date="2019-02" db="EMBL/GenBank/DDBJ databases">
        <title>Deep-cultivation of Planctomycetes and their phenomic and genomic characterization uncovers novel biology.</title>
        <authorList>
            <person name="Wiegand S."/>
            <person name="Jogler M."/>
            <person name="Boedeker C."/>
            <person name="Pinto D."/>
            <person name="Vollmers J."/>
            <person name="Rivas-Marin E."/>
            <person name="Kohn T."/>
            <person name="Peeters S.H."/>
            <person name="Heuer A."/>
            <person name="Rast P."/>
            <person name="Oberbeckmann S."/>
            <person name="Bunk B."/>
            <person name="Jeske O."/>
            <person name="Meyerdierks A."/>
            <person name="Storesund J.E."/>
            <person name="Kallscheuer N."/>
            <person name="Luecker S."/>
            <person name="Lage O.M."/>
            <person name="Pohl T."/>
            <person name="Merkel B.J."/>
            <person name="Hornburger P."/>
            <person name="Mueller R.-W."/>
            <person name="Bruemmer F."/>
            <person name="Labrenz M."/>
            <person name="Spormann A.M."/>
            <person name="Op Den Camp H."/>
            <person name="Overmann J."/>
            <person name="Amann R."/>
            <person name="Jetten M.S.M."/>
            <person name="Mascher T."/>
            <person name="Medema M.H."/>
            <person name="Devos D.P."/>
            <person name="Kaster A.-K."/>
            <person name="Ovreas L."/>
            <person name="Rohde M."/>
            <person name="Galperin M.Y."/>
            <person name="Jogler C."/>
        </authorList>
    </citation>
    <scope>NUCLEOTIDE SEQUENCE [LARGE SCALE GENOMIC DNA]</scope>
    <source>
        <strain evidence="1 2">CA13</strain>
    </source>
</reference>
<accession>A0A5C5Z875</accession>
<evidence type="ECO:0000313" key="2">
    <source>
        <dbReference type="Proteomes" id="UP000315010"/>
    </source>
</evidence>
<proteinExistence type="predicted"/>
<dbReference type="EMBL" id="SJPJ01000001">
    <property type="protein sequence ID" value="TWT82723.1"/>
    <property type="molecule type" value="Genomic_DNA"/>
</dbReference>
<dbReference type="AlphaFoldDB" id="A0A5C5Z875"/>
<comment type="caution">
    <text evidence="1">The sequence shown here is derived from an EMBL/GenBank/DDBJ whole genome shotgun (WGS) entry which is preliminary data.</text>
</comment>
<evidence type="ECO:0000313" key="1">
    <source>
        <dbReference type="EMBL" id="TWT82723.1"/>
    </source>
</evidence>
<keyword evidence="2" id="KW-1185">Reference proteome</keyword>
<gene>
    <name evidence="1" type="ORF">CA13_41860</name>
</gene>
<name>A0A5C5Z875_9BACT</name>